<accession>A0ABS5WW45</accession>
<dbReference type="RefSeq" id="WP_164622608.1">
    <property type="nucleotide sequence ID" value="NZ_JAHHDY010000025.1"/>
</dbReference>
<protein>
    <submittedName>
        <fullName evidence="1">Uncharacterized protein</fullName>
    </submittedName>
</protein>
<comment type="caution">
    <text evidence="1">The sequence shown here is derived from an EMBL/GenBank/DDBJ whole genome shotgun (WGS) entry which is preliminary data.</text>
</comment>
<proteinExistence type="predicted"/>
<dbReference type="EMBL" id="JAHHDY010000025">
    <property type="protein sequence ID" value="MBT3143360.1"/>
    <property type="molecule type" value="Genomic_DNA"/>
</dbReference>
<name>A0ABS5WW45_9RHOB</name>
<sequence>MDKYIIVGRKVDGGGTKFLHHDGSVTTDPAKAGAAGRALDVEFIGKTVVELSRGGPLDENSPEYQKAAEVLRQAMAVLPMDPTHDLNDPEIERIHDNIQVKLVWDQRVKNTDEDDANTRTLVVPVQDTLAEREDYFSTQINQPGFEPPLTYTLDQLMIKHFFDGILDEAMNEAQTTGTDLPDATKQAIKTRVNALWSQKTSIFQDLGSEDEEEDPTRKSMARILTSPVSAFHRAVGIYITNMCD</sequence>
<organism evidence="1 2">
    <name type="scientific">Falsiruegeria litorea</name>
    <dbReference type="NCBI Taxonomy" id="1280831"/>
    <lineage>
        <taxon>Bacteria</taxon>
        <taxon>Pseudomonadati</taxon>
        <taxon>Pseudomonadota</taxon>
        <taxon>Alphaproteobacteria</taxon>
        <taxon>Rhodobacterales</taxon>
        <taxon>Roseobacteraceae</taxon>
        <taxon>Falsiruegeria</taxon>
    </lineage>
</organism>
<reference evidence="1 2" key="1">
    <citation type="submission" date="2021-05" db="EMBL/GenBank/DDBJ databases">
        <title>Draft genomes of marine bacteria isolated from model chitin particles.</title>
        <authorList>
            <person name="Datta M.S."/>
            <person name="Schwartzman J.A."/>
            <person name="Cordero O."/>
        </authorList>
    </citation>
    <scope>NUCLEOTIDE SEQUENCE [LARGE SCALE GENOMIC DNA]</scope>
    <source>
        <strain evidence="1 2">4E07</strain>
    </source>
</reference>
<dbReference type="Proteomes" id="UP000763802">
    <property type="component" value="Unassembled WGS sequence"/>
</dbReference>
<keyword evidence="2" id="KW-1185">Reference proteome</keyword>
<evidence type="ECO:0000313" key="1">
    <source>
        <dbReference type="EMBL" id="MBT3143360.1"/>
    </source>
</evidence>
<gene>
    <name evidence="1" type="ORF">KL867_20060</name>
</gene>
<evidence type="ECO:0000313" key="2">
    <source>
        <dbReference type="Proteomes" id="UP000763802"/>
    </source>
</evidence>